<keyword evidence="3" id="KW-1185">Reference proteome</keyword>
<accession>A0AAV6TZ13</accession>
<dbReference type="PANTHER" id="PTHR47237:SF1">
    <property type="entry name" value="SLL0310 PROTEIN"/>
    <property type="match status" value="1"/>
</dbReference>
<evidence type="ECO:0000313" key="2">
    <source>
        <dbReference type="EMBL" id="KAG8177113.1"/>
    </source>
</evidence>
<reference evidence="2 3" key="1">
    <citation type="journal article" date="2022" name="Nat. Ecol. Evol.">
        <title>A masculinizing supergene underlies an exaggerated male reproductive morph in a spider.</title>
        <authorList>
            <person name="Hendrickx F."/>
            <person name="De Corte Z."/>
            <person name="Sonet G."/>
            <person name="Van Belleghem S.M."/>
            <person name="Kostlbacher S."/>
            <person name="Vangestel C."/>
        </authorList>
    </citation>
    <scope>NUCLEOTIDE SEQUENCE [LARGE SCALE GENOMIC DNA]</scope>
    <source>
        <strain evidence="2">W744_W776</strain>
    </source>
</reference>
<dbReference type="Pfam" id="PF18014">
    <property type="entry name" value="Acetyltransf_18"/>
    <property type="match status" value="1"/>
</dbReference>
<gene>
    <name evidence="2" type="ORF">JTE90_008222</name>
</gene>
<dbReference type="InterPro" id="IPR016181">
    <property type="entry name" value="Acyl_CoA_acyltransferase"/>
</dbReference>
<dbReference type="InterPro" id="IPR041496">
    <property type="entry name" value="YitH/HolE_GNAT"/>
</dbReference>
<dbReference type="Gene3D" id="3.40.630.30">
    <property type="match status" value="1"/>
</dbReference>
<comment type="caution">
    <text evidence="2">The sequence shown here is derived from an EMBL/GenBank/DDBJ whole genome shotgun (WGS) entry which is preliminary data.</text>
</comment>
<dbReference type="Gene3D" id="3.40.630.90">
    <property type="match status" value="1"/>
</dbReference>
<dbReference type="Pfam" id="PF00583">
    <property type="entry name" value="Acetyltransf_1"/>
    <property type="match status" value="1"/>
</dbReference>
<organism evidence="2 3">
    <name type="scientific">Oedothorax gibbosus</name>
    <dbReference type="NCBI Taxonomy" id="931172"/>
    <lineage>
        <taxon>Eukaryota</taxon>
        <taxon>Metazoa</taxon>
        <taxon>Ecdysozoa</taxon>
        <taxon>Arthropoda</taxon>
        <taxon>Chelicerata</taxon>
        <taxon>Arachnida</taxon>
        <taxon>Araneae</taxon>
        <taxon>Araneomorphae</taxon>
        <taxon>Entelegynae</taxon>
        <taxon>Araneoidea</taxon>
        <taxon>Linyphiidae</taxon>
        <taxon>Erigoninae</taxon>
        <taxon>Oedothorax</taxon>
    </lineage>
</organism>
<dbReference type="SUPFAM" id="SSF55729">
    <property type="entry name" value="Acyl-CoA N-acyltransferases (Nat)"/>
    <property type="match status" value="1"/>
</dbReference>
<name>A0AAV6TZ13_9ARAC</name>
<evidence type="ECO:0000313" key="3">
    <source>
        <dbReference type="Proteomes" id="UP000827092"/>
    </source>
</evidence>
<feature type="domain" description="N-acetyltransferase" evidence="1">
    <location>
        <begin position="8"/>
        <end position="149"/>
    </location>
</feature>
<dbReference type="InterPro" id="IPR052729">
    <property type="entry name" value="Acyl/Acetyltrans_Enzymes"/>
</dbReference>
<protein>
    <recommendedName>
        <fullName evidence="1">N-acetyltransferase domain-containing protein</fullName>
    </recommendedName>
</protein>
<dbReference type="EMBL" id="JAFNEN010000820">
    <property type="protein sequence ID" value="KAG8177113.1"/>
    <property type="molecule type" value="Genomic_DNA"/>
</dbReference>
<dbReference type="CDD" id="cd04301">
    <property type="entry name" value="NAT_SF"/>
    <property type="match status" value="1"/>
</dbReference>
<dbReference type="InterPro" id="IPR000182">
    <property type="entry name" value="GNAT_dom"/>
</dbReference>
<evidence type="ECO:0000259" key="1">
    <source>
        <dbReference type="PROSITE" id="PS51186"/>
    </source>
</evidence>
<proteinExistence type="predicted"/>
<dbReference type="Proteomes" id="UP000827092">
    <property type="component" value="Unassembled WGS sequence"/>
</dbReference>
<dbReference type="PROSITE" id="PS51186">
    <property type="entry name" value="GNAT"/>
    <property type="match status" value="1"/>
</dbReference>
<dbReference type="AlphaFoldDB" id="A0AAV6TZ13"/>
<dbReference type="GO" id="GO:0016747">
    <property type="term" value="F:acyltransferase activity, transferring groups other than amino-acyl groups"/>
    <property type="evidence" value="ECO:0007669"/>
    <property type="project" value="InterPro"/>
</dbReference>
<dbReference type="PANTHER" id="PTHR47237">
    <property type="entry name" value="SLL0310 PROTEIN"/>
    <property type="match status" value="1"/>
</dbReference>
<sequence length="302" mass="33625">MANEIPNYTIRPMRRDEIPDVLELWRDTGLSEGTHSLDTWYSHDPEGFFVAVTDDGTVIGACAGVLQNEDLAFVGLYVVKDNYRRRGIGMKIWSAVMERIGDRNVGVNPVPEQLENYRDKSGFPVQTSWSSKVSAAETVDTTKLSHDLPEIAVRELSSGNVDLVDKVVAYDADVCSFTRGDLVPLLCDQEDSVTMVALRDGEVCGYGNIKKNIKGNTIIGPLYADCGEIAEKILDELVNAFPLAREEGALIFTVDNNGSAMEILEKLGFETDCVISRLYRKEEVDVKFDKIFAQYNLNFSIF</sequence>